<dbReference type="SUPFAM" id="SSF55681">
    <property type="entry name" value="Class II aaRS and biotin synthetases"/>
    <property type="match status" value="1"/>
</dbReference>
<evidence type="ECO:0000313" key="10">
    <source>
        <dbReference type="EMBL" id="SCZ77149.1"/>
    </source>
</evidence>
<gene>
    <name evidence="8" type="primary">glyQS</name>
    <name evidence="10" type="ORF">SAMN03080599_00593</name>
</gene>
<dbReference type="GO" id="GO:0016740">
    <property type="term" value="F:transferase activity"/>
    <property type="evidence" value="ECO:0007669"/>
    <property type="project" value="UniProtKB-ARBA"/>
</dbReference>
<reference evidence="10 11" key="1">
    <citation type="submission" date="2016-10" db="EMBL/GenBank/DDBJ databases">
        <authorList>
            <person name="de Groot N.N."/>
        </authorList>
    </citation>
    <scope>NUCLEOTIDE SEQUENCE [LARGE SCALE GENOMIC DNA]</scope>
    <source>
        <strain evidence="10 11">DSM 2784</strain>
    </source>
</reference>
<sequence>MSKVTMEKIVSLSKTRGFVFPGSEIYGGLANTWDYGPLGVELKNNVKKAWWKKFVQESKYNVGLDASILMNPQAWVASGHVGGFADPLMDCKACKARFRADKLIEDHFAKHGKEGVVDGWPHEQMEAYIRENHIKCPECGKADFTGIRQFNLMFKTFQGVTEDSSTQIYLRPETAQGIFVNFKNVQRASRKKVPFGIAQVGKSFRNEITPGNFTFRTREFEQMELEFFCAPGEDLEWFDYWKQYCLDWLKNLNMKDASIRSRDHAKEELSHYSNATTDIEFLFPFGWGELWGIADRTDFDLKAHMTHSGEDLRYVDPMTNEKYVPYCIEPSLGADRVTLAFLVDAYEEETLEDGSDRVVMKFHPALAPFKAAVFPLAKKLNDEAVKVFEMLSKEFMVDYDDSGSIGKRYRRHDEIGTPFCITFDFDSLEDGQVTVRDRDTMTQKRVPIAELIDLIRESQAF</sequence>
<dbReference type="Gene3D" id="3.30.930.10">
    <property type="entry name" value="Bira Bifunctional Protein, Domain 2"/>
    <property type="match status" value="1"/>
</dbReference>
<keyword evidence="5 8" id="KW-0067">ATP-binding</keyword>
<evidence type="ECO:0000256" key="3">
    <source>
        <dbReference type="ARBA" id="ARBA00022598"/>
    </source>
</evidence>
<keyword evidence="2 8" id="KW-0963">Cytoplasm</keyword>
<dbReference type="InterPro" id="IPR045864">
    <property type="entry name" value="aa-tRNA-synth_II/BPL/LPL"/>
</dbReference>
<comment type="function">
    <text evidence="8">Catalyzes the attachment of glycine to tRNA(Gly).</text>
</comment>
<feature type="binding site" evidence="8">
    <location>
        <position position="173"/>
    </location>
    <ligand>
        <name>substrate</name>
    </ligand>
</feature>
<dbReference type="NCBIfam" id="TIGR00389">
    <property type="entry name" value="glyS_dimeric"/>
    <property type="match status" value="1"/>
</dbReference>
<dbReference type="InterPro" id="IPR004154">
    <property type="entry name" value="Anticodon-bd"/>
</dbReference>
<feature type="binding site" evidence="8">
    <location>
        <begin position="220"/>
        <end position="224"/>
    </location>
    <ligand>
        <name>substrate</name>
    </ligand>
</feature>
<keyword evidence="6 8" id="KW-0648">Protein biosynthesis</keyword>
<comment type="subcellular location">
    <subcellularLocation>
        <location evidence="8">Cytoplasm</location>
    </subcellularLocation>
</comment>
<comment type="subunit">
    <text evidence="8">Homodimer.</text>
</comment>
<feature type="binding site" evidence="8">
    <location>
        <position position="99"/>
    </location>
    <ligand>
        <name>substrate</name>
    </ligand>
</feature>
<comment type="similarity">
    <text evidence="1 8">Belongs to the class-II aminoacyl-tRNA synthetase family.</text>
</comment>
<dbReference type="InterPro" id="IPR013087">
    <property type="entry name" value="Znf_C2H2_type"/>
</dbReference>
<feature type="binding site" evidence="8">
    <location>
        <begin position="205"/>
        <end position="207"/>
    </location>
    <ligand>
        <name>ATP</name>
        <dbReference type="ChEBI" id="CHEBI:30616"/>
    </ligand>
</feature>
<dbReference type="GO" id="GO:0015966">
    <property type="term" value="P:diadenosine tetraphosphate biosynthetic process"/>
    <property type="evidence" value="ECO:0007669"/>
    <property type="project" value="UniProtKB-ARBA"/>
</dbReference>
<accession>A0A1G5RUY6</accession>
<keyword evidence="4 8" id="KW-0547">Nucleotide-binding</keyword>
<feature type="binding site" evidence="8">
    <location>
        <begin position="333"/>
        <end position="336"/>
    </location>
    <ligand>
        <name>ATP</name>
        <dbReference type="ChEBI" id="CHEBI:30616"/>
    </ligand>
</feature>
<dbReference type="CDD" id="cd00774">
    <property type="entry name" value="GlyRS-like_core"/>
    <property type="match status" value="1"/>
</dbReference>
<dbReference type="InterPro" id="IPR006195">
    <property type="entry name" value="aa-tRNA-synth_II"/>
</dbReference>
<evidence type="ECO:0000256" key="7">
    <source>
        <dbReference type="ARBA" id="ARBA00023146"/>
    </source>
</evidence>
<dbReference type="NCBIfam" id="NF003211">
    <property type="entry name" value="PRK04173.1"/>
    <property type="match status" value="1"/>
</dbReference>
<evidence type="ECO:0000256" key="5">
    <source>
        <dbReference type="ARBA" id="ARBA00022840"/>
    </source>
</evidence>
<evidence type="ECO:0000256" key="6">
    <source>
        <dbReference type="ARBA" id="ARBA00022917"/>
    </source>
</evidence>
<dbReference type="GO" id="GO:0005829">
    <property type="term" value="C:cytosol"/>
    <property type="evidence" value="ECO:0007669"/>
    <property type="project" value="UniProtKB-ARBA"/>
</dbReference>
<dbReference type="PROSITE" id="PS50862">
    <property type="entry name" value="AA_TRNA_LIGASE_II"/>
    <property type="match status" value="1"/>
</dbReference>
<dbReference type="EC" id="6.1.1.14" evidence="8"/>
<evidence type="ECO:0000256" key="1">
    <source>
        <dbReference type="ARBA" id="ARBA00008226"/>
    </source>
</evidence>
<dbReference type="RefSeq" id="WP_170829252.1">
    <property type="nucleotide sequence ID" value="NZ_FMWL01000002.1"/>
</dbReference>
<dbReference type="Proteomes" id="UP000199208">
    <property type="component" value="Unassembled WGS sequence"/>
</dbReference>
<dbReference type="InterPro" id="IPR027031">
    <property type="entry name" value="Gly-tRNA_synthase/POLG2"/>
</dbReference>
<dbReference type="PANTHER" id="PTHR10745:SF8">
    <property type="entry name" value="DNA POLYMERASE SUBUNIT GAMMA-2, MITOCHONDRIAL"/>
    <property type="match status" value="1"/>
</dbReference>
<feature type="binding site" evidence="8">
    <location>
        <begin position="329"/>
        <end position="333"/>
    </location>
    <ligand>
        <name>substrate</name>
    </ligand>
</feature>
<dbReference type="InterPro" id="IPR022961">
    <property type="entry name" value="Gly_tRNA_ligase_bac"/>
</dbReference>
<dbReference type="Pfam" id="PF00587">
    <property type="entry name" value="tRNA-synt_2b"/>
    <property type="match status" value="1"/>
</dbReference>
<comment type="catalytic activity">
    <reaction evidence="8">
        <text>tRNA(Gly) + glycine + ATP = glycyl-tRNA(Gly) + AMP + diphosphate</text>
        <dbReference type="Rhea" id="RHEA:16013"/>
        <dbReference type="Rhea" id="RHEA-COMP:9664"/>
        <dbReference type="Rhea" id="RHEA-COMP:9683"/>
        <dbReference type="ChEBI" id="CHEBI:30616"/>
        <dbReference type="ChEBI" id="CHEBI:33019"/>
        <dbReference type="ChEBI" id="CHEBI:57305"/>
        <dbReference type="ChEBI" id="CHEBI:78442"/>
        <dbReference type="ChEBI" id="CHEBI:78522"/>
        <dbReference type="ChEBI" id="CHEBI:456215"/>
        <dbReference type="EC" id="6.1.1.14"/>
    </reaction>
</comment>
<dbReference type="GO" id="GO:0006426">
    <property type="term" value="P:glycyl-tRNA aminoacylation"/>
    <property type="evidence" value="ECO:0007669"/>
    <property type="project" value="UniProtKB-UniRule"/>
</dbReference>
<dbReference type="InterPro" id="IPR036621">
    <property type="entry name" value="Anticodon-bd_dom_sf"/>
</dbReference>
<evidence type="ECO:0000256" key="8">
    <source>
        <dbReference type="HAMAP-Rule" id="MF_00253"/>
    </source>
</evidence>
<dbReference type="GO" id="GO:0140096">
    <property type="term" value="F:catalytic activity, acting on a protein"/>
    <property type="evidence" value="ECO:0007669"/>
    <property type="project" value="UniProtKB-ARBA"/>
</dbReference>
<dbReference type="PANTHER" id="PTHR10745">
    <property type="entry name" value="GLYCYL-TRNA SYNTHETASE/DNA POLYMERASE SUBUNIT GAMMA-2"/>
    <property type="match status" value="1"/>
</dbReference>
<name>A0A1G5RUY6_9FIRM</name>
<dbReference type="HAMAP" id="MF_00253_B">
    <property type="entry name" value="Gly_tRNA_synth_B"/>
    <property type="match status" value="1"/>
</dbReference>
<proteinExistence type="inferred from homology"/>
<dbReference type="FunFam" id="3.40.50.800:FF:000002">
    <property type="entry name" value="Glycine--tRNA ligase"/>
    <property type="match status" value="1"/>
</dbReference>
<dbReference type="GO" id="GO:0070062">
    <property type="term" value="C:extracellular exosome"/>
    <property type="evidence" value="ECO:0007669"/>
    <property type="project" value="UniProtKB-ARBA"/>
</dbReference>
<dbReference type="EMBL" id="FMWL01000002">
    <property type="protein sequence ID" value="SCZ77149.1"/>
    <property type="molecule type" value="Genomic_DNA"/>
</dbReference>
<feature type="binding site" evidence="8">
    <location>
        <begin position="289"/>
        <end position="290"/>
    </location>
    <ligand>
        <name>ATP</name>
        <dbReference type="ChEBI" id="CHEBI:30616"/>
    </ligand>
</feature>
<dbReference type="InterPro" id="IPR033731">
    <property type="entry name" value="GlyRS-like_core"/>
</dbReference>
<evidence type="ECO:0000259" key="9">
    <source>
        <dbReference type="PROSITE" id="PS50862"/>
    </source>
</evidence>
<evidence type="ECO:0000256" key="4">
    <source>
        <dbReference type="ARBA" id="ARBA00022741"/>
    </source>
</evidence>
<dbReference type="CDD" id="cd00858">
    <property type="entry name" value="GlyRS_anticodon"/>
    <property type="match status" value="1"/>
</dbReference>
<dbReference type="InterPro" id="IPR002314">
    <property type="entry name" value="aa-tRNA-synt_IIb"/>
</dbReference>
<dbReference type="STRING" id="1120920.SAMN03080599_00593"/>
<dbReference type="InterPro" id="IPR002315">
    <property type="entry name" value="tRNA-synt_gly"/>
</dbReference>
<feature type="domain" description="Aminoacyl-transfer RNA synthetases class-II family profile" evidence="9">
    <location>
        <begin position="153"/>
        <end position="364"/>
    </location>
</feature>
<dbReference type="GO" id="GO:1990742">
    <property type="term" value="C:microvesicle"/>
    <property type="evidence" value="ECO:0007669"/>
    <property type="project" value="UniProtKB-ARBA"/>
</dbReference>
<dbReference type="AlphaFoldDB" id="A0A1G5RUY6"/>
<dbReference type="Pfam" id="PF03129">
    <property type="entry name" value="HGTP_anticodon"/>
    <property type="match status" value="1"/>
</dbReference>
<feature type="binding site" evidence="8">
    <location>
        <begin position="215"/>
        <end position="220"/>
    </location>
    <ligand>
        <name>ATP</name>
        <dbReference type="ChEBI" id="CHEBI:30616"/>
    </ligand>
</feature>
<keyword evidence="11" id="KW-1185">Reference proteome</keyword>
<organism evidence="10 11">
    <name type="scientific">Acidaminobacter hydrogenoformans DSM 2784</name>
    <dbReference type="NCBI Taxonomy" id="1120920"/>
    <lineage>
        <taxon>Bacteria</taxon>
        <taxon>Bacillati</taxon>
        <taxon>Bacillota</taxon>
        <taxon>Clostridia</taxon>
        <taxon>Peptostreptococcales</taxon>
        <taxon>Acidaminobacteraceae</taxon>
        <taxon>Acidaminobacter</taxon>
    </lineage>
</organism>
<dbReference type="SUPFAM" id="SSF52954">
    <property type="entry name" value="Class II aaRS ABD-related"/>
    <property type="match status" value="1"/>
</dbReference>
<dbReference type="PRINTS" id="PR01043">
    <property type="entry name" value="TRNASYNTHGLY"/>
</dbReference>
<dbReference type="Gene3D" id="3.40.50.800">
    <property type="entry name" value="Anticodon-binding domain"/>
    <property type="match status" value="1"/>
</dbReference>
<dbReference type="GO" id="GO:0004820">
    <property type="term" value="F:glycine-tRNA ligase activity"/>
    <property type="evidence" value="ECO:0007669"/>
    <property type="project" value="UniProtKB-UniRule"/>
</dbReference>
<keyword evidence="3 8" id="KW-0436">Ligase</keyword>
<dbReference type="PROSITE" id="PS00028">
    <property type="entry name" value="ZINC_FINGER_C2H2_1"/>
    <property type="match status" value="1"/>
</dbReference>
<keyword evidence="7 8" id="KW-0030">Aminoacyl-tRNA synthetase</keyword>
<dbReference type="GO" id="GO:0005524">
    <property type="term" value="F:ATP binding"/>
    <property type="evidence" value="ECO:0007669"/>
    <property type="project" value="UniProtKB-UniRule"/>
</dbReference>
<dbReference type="GO" id="GO:0004081">
    <property type="term" value="F:bis(5'-nucleosyl)-tetraphosphatase (asymmetrical) activity"/>
    <property type="evidence" value="ECO:0007669"/>
    <property type="project" value="UniProtKB-ARBA"/>
</dbReference>
<protein>
    <recommendedName>
        <fullName evidence="8">Glycine--tRNA ligase</fullName>
        <ecNumber evidence="8">6.1.1.14</ecNumber>
    </recommendedName>
    <alternativeName>
        <fullName evidence="8">Glycyl-tRNA synthetase</fullName>
        <shortName evidence="8">GlyRS</shortName>
    </alternativeName>
</protein>
<evidence type="ECO:0000313" key="11">
    <source>
        <dbReference type="Proteomes" id="UP000199208"/>
    </source>
</evidence>
<evidence type="ECO:0000256" key="2">
    <source>
        <dbReference type="ARBA" id="ARBA00022490"/>
    </source>
</evidence>